<dbReference type="AlphaFoldDB" id="A0A366HPJ5"/>
<dbReference type="Proteomes" id="UP000253426">
    <property type="component" value="Unassembled WGS sequence"/>
</dbReference>
<name>A0A366HPJ5_9BACT</name>
<dbReference type="OrthoDB" id="187667at2"/>
<proteinExistence type="predicted"/>
<gene>
    <name evidence="2" type="ORF">DES53_104200</name>
</gene>
<organism evidence="2 3">
    <name type="scientific">Roseimicrobium gellanilyticum</name>
    <dbReference type="NCBI Taxonomy" id="748857"/>
    <lineage>
        <taxon>Bacteria</taxon>
        <taxon>Pseudomonadati</taxon>
        <taxon>Verrucomicrobiota</taxon>
        <taxon>Verrucomicrobiia</taxon>
        <taxon>Verrucomicrobiales</taxon>
        <taxon>Verrucomicrobiaceae</taxon>
        <taxon>Roseimicrobium</taxon>
    </lineage>
</organism>
<protein>
    <submittedName>
        <fullName evidence="2">Uncharacterized protein</fullName>
    </submittedName>
</protein>
<evidence type="ECO:0000256" key="1">
    <source>
        <dbReference type="SAM" id="Phobius"/>
    </source>
</evidence>
<feature type="transmembrane region" description="Helical" evidence="1">
    <location>
        <begin position="35"/>
        <end position="58"/>
    </location>
</feature>
<sequence>MTIPLDLHPITADQNCPSPRLPMSVVKEPVSGSNPFYGCAIMIIAALTFGGIVGWMLYSGYKQDKEIASFTVHDAPSLAASVLTDATREALQKKIDAFSEEAKKDKPATLTLSLEDLNQVIALAGEKKIGDYDYRNVVHFTAMDGKAGRLLANIRWQMNNLPLSKAPDRFLVGSASFLPRVDGGNFDVYLDTVEVPGKTVSPGFIGQLQTIPWLAVSKNNTDVAEVLKHVGAVEFLPDSSALVLKANVGK</sequence>
<keyword evidence="1" id="KW-0812">Transmembrane</keyword>
<evidence type="ECO:0000313" key="3">
    <source>
        <dbReference type="Proteomes" id="UP000253426"/>
    </source>
</evidence>
<accession>A0A366HPJ5</accession>
<reference evidence="2 3" key="1">
    <citation type="submission" date="2018-06" db="EMBL/GenBank/DDBJ databases">
        <title>Genomic Encyclopedia of Type Strains, Phase IV (KMG-IV): sequencing the most valuable type-strain genomes for metagenomic binning, comparative biology and taxonomic classification.</title>
        <authorList>
            <person name="Goeker M."/>
        </authorList>
    </citation>
    <scope>NUCLEOTIDE SEQUENCE [LARGE SCALE GENOMIC DNA]</scope>
    <source>
        <strain evidence="2 3">DSM 25532</strain>
    </source>
</reference>
<evidence type="ECO:0000313" key="2">
    <source>
        <dbReference type="EMBL" id="RBP44380.1"/>
    </source>
</evidence>
<comment type="caution">
    <text evidence="2">The sequence shown here is derived from an EMBL/GenBank/DDBJ whole genome shotgun (WGS) entry which is preliminary data.</text>
</comment>
<keyword evidence="3" id="KW-1185">Reference proteome</keyword>
<dbReference type="EMBL" id="QNRR01000004">
    <property type="protein sequence ID" value="RBP44380.1"/>
    <property type="molecule type" value="Genomic_DNA"/>
</dbReference>
<keyword evidence="1" id="KW-1133">Transmembrane helix</keyword>
<keyword evidence="1" id="KW-0472">Membrane</keyword>